<sequence length="140" mass="15721">DPELTGMLVEALASSRASSMDPQALFKALSASHPSRFGSLAIGPAAKSKKEWLTTIRACLDAGHARCGMFEKIDSSAEEAESAADGRWFYVSERDDDRERASVVGAIYEPRQKRSETKKYKQYYWKPLDKISKWDPEDEL</sequence>
<accession>A0A5M3MWG5</accession>
<protein>
    <submittedName>
        <fullName evidence="1">Uncharacterized protein</fullName>
    </submittedName>
</protein>
<dbReference type="OrthoDB" id="5348546at2759"/>
<name>A0A5M3MWG5_CONPW</name>
<comment type="caution">
    <text evidence="1">The sequence shown here is derived from an EMBL/GenBank/DDBJ whole genome shotgun (WGS) entry which is preliminary data.</text>
</comment>
<evidence type="ECO:0000313" key="1">
    <source>
        <dbReference type="EMBL" id="EIW83493.1"/>
    </source>
</evidence>
<reference evidence="2" key="1">
    <citation type="journal article" date="2012" name="Science">
        <title>The Paleozoic origin of enzymatic lignin decomposition reconstructed from 31 fungal genomes.</title>
        <authorList>
            <person name="Floudas D."/>
            <person name="Binder M."/>
            <person name="Riley R."/>
            <person name="Barry K."/>
            <person name="Blanchette R.A."/>
            <person name="Henrissat B."/>
            <person name="Martinez A.T."/>
            <person name="Otillar R."/>
            <person name="Spatafora J.W."/>
            <person name="Yadav J.S."/>
            <person name="Aerts A."/>
            <person name="Benoit I."/>
            <person name="Boyd A."/>
            <person name="Carlson A."/>
            <person name="Copeland A."/>
            <person name="Coutinho P.M."/>
            <person name="de Vries R.P."/>
            <person name="Ferreira P."/>
            <person name="Findley K."/>
            <person name="Foster B."/>
            <person name="Gaskell J."/>
            <person name="Glotzer D."/>
            <person name="Gorecki P."/>
            <person name="Heitman J."/>
            <person name="Hesse C."/>
            <person name="Hori C."/>
            <person name="Igarashi K."/>
            <person name="Jurgens J.A."/>
            <person name="Kallen N."/>
            <person name="Kersten P."/>
            <person name="Kohler A."/>
            <person name="Kuees U."/>
            <person name="Kumar T.K.A."/>
            <person name="Kuo A."/>
            <person name="LaButti K."/>
            <person name="Larrondo L.F."/>
            <person name="Lindquist E."/>
            <person name="Ling A."/>
            <person name="Lombard V."/>
            <person name="Lucas S."/>
            <person name="Lundell T."/>
            <person name="Martin R."/>
            <person name="McLaughlin D.J."/>
            <person name="Morgenstern I."/>
            <person name="Morin E."/>
            <person name="Murat C."/>
            <person name="Nagy L.G."/>
            <person name="Nolan M."/>
            <person name="Ohm R.A."/>
            <person name="Patyshakuliyeva A."/>
            <person name="Rokas A."/>
            <person name="Ruiz-Duenas F.J."/>
            <person name="Sabat G."/>
            <person name="Salamov A."/>
            <person name="Samejima M."/>
            <person name="Schmutz J."/>
            <person name="Slot J.C."/>
            <person name="St John F."/>
            <person name="Stenlid J."/>
            <person name="Sun H."/>
            <person name="Sun S."/>
            <person name="Syed K."/>
            <person name="Tsang A."/>
            <person name="Wiebenga A."/>
            <person name="Young D."/>
            <person name="Pisabarro A."/>
            <person name="Eastwood D.C."/>
            <person name="Martin F."/>
            <person name="Cullen D."/>
            <person name="Grigoriev I.V."/>
            <person name="Hibbett D.S."/>
        </authorList>
    </citation>
    <scope>NUCLEOTIDE SEQUENCE [LARGE SCALE GENOMIC DNA]</scope>
    <source>
        <strain evidence="2">RWD-64-598 SS2</strain>
    </source>
</reference>
<dbReference type="KEGG" id="cput:CONPUDRAFT_52376"/>
<dbReference type="AlphaFoldDB" id="A0A5M3MWG5"/>
<dbReference type="GeneID" id="19207507"/>
<dbReference type="RefSeq" id="XP_007766336.1">
    <property type="nucleotide sequence ID" value="XM_007768146.1"/>
</dbReference>
<feature type="non-terminal residue" evidence="1">
    <location>
        <position position="1"/>
    </location>
</feature>
<dbReference type="EMBL" id="JH711576">
    <property type="protein sequence ID" value="EIW83493.1"/>
    <property type="molecule type" value="Genomic_DNA"/>
</dbReference>
<organism evidence="1 2">
    <name type="scientific">Coniophora puteana (strain RWD-64-598)</name>
    <name type="common">Brown rot fungus</name>
    <dbReference type="NCBI Taxonomy" id="741705"/>
    <lineage>
        <taxon>Eukaryota</taxon>
        <taxon>Fungi</taxon>
        <taxon>Dikarya</taxon>
        <taxon>Basidiomycota</taxon>
        <taxon>Agaricomycotina</taxon>
        <taxon>Agaricomycetes</taxon>
        <taxon>Agaricomycetidae</taxon>
        <taxon>Boletales</taxon>
        <taxon>Coniophorineae</taxon>
        <taxon>Coniophoraceae</taxon>
        <taxon>Coniophora</taxon>
    </lineage>
</organism>
<proteinExistence type="predicted"/>
<dbReference type="Proteomes" id="UP000053558">
    <property type="component" value="Unassembled WGS sequence"/>
</dbReference>
<evidence type="ECO:0000313" key="2">
    <source>
        <dbReference type="Proteomes" id="UP000053558"/>
    </source>
</evidence>
<keyword evidence="2" id="KW-1185">Reference proteome</keyword>
<gene>
    <name evidence="1" type="ORF">CONPUDRAFT_52376</name>
</gene>
<dbReference type="OMA" id="IRAMMPR"/>